<dbReference type="InterPro" id="IPR009016">
    <property type="entry name" value="Fe_hydrogenase"/>
</dbReference>
<keyword evidence="2" id="KW-0004">4Fe-4S</keyword>
<dbReference type="PANTHER" id="PTHR11615">
    <property type="entry name" value="NITRATE, FORMATE, IRON DEHYDROGENASE"/>
    <property type="match status" value="1"/>
</dbReference>
<feature type="domain" description="Iron hydrogenase small subunit" evidence="7">
    <location>
        <begin position="469"/>
        <end position="528"/>
    </location>
</feature>
<evidence type="ECO:0000313" key="9">
    <source>
        <dbReference type="Proteomes" id="UP001445335"/>
    </source>
</evidence>
<feature type="region of interest" description="Disordered" evidence="6">
    <location>
        <begin position="185"/>
        <end position="233"/>
    </location>
</feature>
<dbReference type="InterPro" id="IPR050340">
    <property type="entry name" value="Cytosolic_Fe-S_CAF"/>
</dbReference>
<evidence type="ECO:0000256" key="1">
    <source>
        <dbReference type="ARBA" id="ARBA00006596"/>
    </source>
</evidence>
<gene>
    <name evidence="8" type="ORF">WJX81_001163</name>
</gene>
<dbReference type="Pfam" id="PF02256">
    <property type="entry name" value="Fe_hyd_SSU"/>
    <property type="match status" value="1"/>
</dbReference>
<evidence type="ECO:0000256" key="3">
    <source>
        <dbReference type="ARBA" id="ARBA00022723"/>
    </source>
</evidence>
<dbReference type="SMART" id="SM00902">
    <property type="entry name" value="Fe_hyd_SSU"/>
    <property type="match status" value="1"/>
</dbReference>
<dbReference type="EMBL" id="JALJOU010000063">
    <property type="protein sequence ID" value="KAK9826721.1"/>
    <property type="molecule type" value="Genomic_DNA"/>
</dbReference>
<evidence type="ECO:0000256" key="4">
    <source>
        <dbReference type="ARBA" id="ARBA00023004"/>
    </source>
</evidence>
<name>A0AAW1QZ38_9CHLO</name>
<evidence type="ECO:0000313" key="8">
    <source>
        <dbReference type="EMBL" id="KAK9826721.1"/>
    </source>
</evidence>
<evidence type="ECO:0000256" key="5">
    <source>
        <dbReference type="ARBA" id="ARBA00023014"/>
    </source>
</evidence>
<dbReference type="GO" id="GO:0051539">
    <property type="term" value="F:4 iron, 4 sulfur cluster binding"/>
    <property type="evidence" value="ECO:0007669"/>
    <property type="project" value="UniProtKB-KW"/>
</dbReference>
<evidence type="ECO:0000256" key="2">
    <source>
        <dbReference type="ARBA" id="ARBA00022485"/>
    </source>
</evidence>
<dbReference type="AlphaFoldDB" id="A0AAW1QZ38"/>
<evidence type="ECO:0000256" key="6">
    <source>
        <dbReference type="SAM" id="MobiDB-lite"/>
    </source>
</evidence>
<accession>A0AAW1QZ38</accession>
<dbReference type="Gene3D" id="3.40.950.10">
    <property type="entry name" value="Fe-only Hydrogenase (Larger Subunit), Chain L, domain 3"/>
    <property type="match status" value="1"/>
</dbReference>
<keyword evidence="4" id="KW-0408">Iron</keyword>
<sequence length="538" mass="56343">MAQFSGAVKLADLNDFIAPSQACVVTMSGDKVAELPSDDVLAAGSVQLQQRAPLPPQGGFAQTREAGPDGAVKVTLHDCLACSGCVTSAETVLLEHQSAGEFLARLASPGVAVVVSISPQSRAALAALHGLPPAAAQARLAAFLKALGVRMVLDASAGRDLALLEAAAEFVARYRAVRRALPGDAKEASARERAASGAAAGPSGRPPVPGVVSVASGTLQRGRSPGSEAGSEAGFPGPLPMLASACPGWVCYAEKTHGEYALPYISTAKSPQAVMGTVVKRHLAARLGHAPADIHHVAIMPCYDKKLEASRGDFNLPGTAVPEVDVVLTTGEVQRLLEERGVSLAALPEVQLDDLASGAPERGRVYGYPGGAGGYLEYVFRTAARELFGASVPSMPLPLRQLRNADFREVVLEVDGRPALRFAAAYGFRNIQTLVRKIKRRACEYDYVEVMACPSACLNGGGQLPPTPGQSPQQLLEQLEQLYHDPQVEQREPSDSPAARALYAGWVGGLPGSAAARRLLHTGYHRREKPAAAAAADW</sequence>
<keyword evidence="9" id="KW-1185">Reference proteome</keyword>
<dbReference type="SUPFAM" id="SSF53920">
    <property type="entry name" value="Fe-only hydrogenase"/>
    <property type="match status" value="1"/>
</dbReference>
<comment type="caution">
    <text evidence="8">The sequence shown here is derived from an EMBL/GenBank/DDBJ whole genome shotgun (WGS) entry which is preliminary data.</text>
</comment>
<dbReference type="GO" id="GO:0046872">
    <property type="term" value="F:metal ion binding"/>
    <property type="evidence" value="ECO:0007669"/>
    <property type="project" value="UniProtKB-KW"/>
</dbReference>
<dbReference type="Pfam" id="PF02906">
    <property type="entry name" value="Fe_hyd_lg_C"/>
    <property type="match status" value="2"/>
</dbReference>
<protein>
    <recommendedName>
        <fullName evidence="7">Iron hydrogenase small subunit domain-containing protein</fullName>
    </recommendedName>
</protein>
<keyword evidence="3" id="KW-0479">Metal-binding</keyword>
<dbReference type="InterPro" id="IPR003149">
    <property type="entry name" value="Fe_hydrogenase_ssu"/>
</dbReference>
<reference evidence="8 9" key="1">
    <citation type="journal article" date="2024" name="Nat. Commun.">
        <title>Phylogenomics reveals the evolutionary origins of lichenization in chlorophyte algae.</title>
        <authorList>
            <person name="Puginier C."/>
            <person name="Libourel C."/>
            <person name="Otte J."/>
            <person name="Skaloud P."/>
            <person name="Haon M."/>
            <person name="Grisel S."/>
            <person name="Petersen M."/>
            <person name="Berrin J.G."/>
            <person name="Delaux P.M."/>
            <person name="Dal Grande F."/>
            <person name="Keller J."/>
        </authorList>
    </citation>
    <scope>NUCLEOTIDE SEQUENCE [LARGE SCALE GENOMIC DNA]</scope>
    <source>
        <strain evidence="8 9">SAG 245.80</strain>
    </source>
</reference>
<dbReference type="FunFam" id="3.30.70.20:FF:000042">
    <property type="entry name" value="Cytosolic Fe-S cluster assembly factor NAR1"/>
    <property type="match status" value="1"/>
</dbReference>
<evidence type="ECO:0000259" key="7">
    <source>
        <dbReference type="SMART" id="SM00902"/>
    </source>
</evidence>
<dbReference type="Gene3D" id="3.40.50.1780">
    <property type="match status" value="2"/>
</dbReference>
<comment type="similarity">
    <text evidence="1">Belongs to the NARF family.</text>
</comment>
<proteinExistence type="inferred from homology"/>
<feature type="compositionally biased region" description="Basic and acidic residues" evidence="6">
    <location>
        <begin position="185"/>
        <end position="194"/>
    </location>
</feature>
<dbReference type="Proteomes" id="UP001445335">
    <property type="component" value="Unassembled WGS sequence"/>
</dbReference>
<organism evidence="8 9">
    <name type="scientific">Elliptochloris bilobata</name>
    <dbReference type="NCBI Taxonomy" id="381761"/>
    <lineage>
        <taxon>Eukaryota</taxon>
        <taxon>Viridiplantae</taxon>
        <taxon>Chlorophyta</taxon>
        <taxon>core chlorophytes</taxon>
        <taxon>Trebouxiophyceae</taxon>
        <taxon>Trebouxiophyceae incertae sedis</taxon>
        <taxon>Elliptochloris clade</taxon>
        <taxon>Elliptochloris</taxon>
    </lineage>
</organism>
<keyword evidence="5" id="KW-0411">Iron-sulfur</keyword>
<dbReference type="InterPro" id="IPR004108">
    <property type="entry name" value="Fe_hydrogenase_lsu_C"/>
</dbReference>